<evidence type="ECO:0000256" key="7">
    <source>
        <dbReference type="ARBA" id="ARBA00023004"/>
    </source>
</evidence>
<evidence type="ECO:0000256" key="3">
    <source>
        <dbReference type="ARBA" id="ARBA00022723"/>
    </source>
</evidence>
<evidence type="ECO:0000256" key="2">
    <source>
        <dbReference type="ARBA" id="ARBA00012864"/>
    </source>
</evidence>
<keyword evidence="7" id="KW-0408">Iron</keyword>
<comment type="caution">
    <text evidence="9">The sequence shown here is derived from an EMBL/GenBank/DDBJ whole genome shotgun (WGS) entry which is preliminary data.</text>
</comment>
<dbReference type="GO" id="GO:0050480">
    <property type="term" value="F:imidazolonepropionase activity"/>
    <property type="evidence" value="ECO:0007669"/>
    <property type="project" value="UniProtKB-EC"/>
</dbReference>
<keyword evidence="4" id="KW-0378">Hydrolase</keyword>
<proteinExistence type="predicted"/>
<dbReference type="PANTHER" id="PTHR42752">
    <property type="entry name" value="IMIDAZOLONEPROPIONASE"/>
    <property type="match status" value="1"/>
</dbReference>
<evidence type="ECO:0000256" key="4">
    <source>
        <dbReference type="ARBA" id="ARBA00022801"/>
    </source>
</evidence>
<dbReference type="InterPro" id="IPR011059">
    <property type="entry name" value="Metal-dep_hydrolase_composite"/>
</dbReference>
<dbReference type="GO" id="GO:0005737">
    <property type="term" value="C:cytoplasm"/>
    <property type="evidence" value="ECO:0007669"/>
    <property type="project" value="InterPro"/>
</dbReference>
<evidence type="ECO:0000259" key="8">
    <source>
        <dbReference type="Pfam" id="PF01979"/>
    </source>
</evidence>
<evidence type="ECO:0000313" key="9">
    <source>
        <dbReference type="EMBL" id="GAF82031.1"/>
    </source>
</evidence>
<comment type="pathway">
    <text evidence="1">Amino-acid degradation.</text>
</comment>
<dbReference type="Gene3D" id="3.20.20.140">
    <property type="entry name" value="Metal-dependent hydrolases"/>
    <property type="match status" value="1"/>
</dbReference>
<keyword evidence="6" id="KW-0862">Zinc</keyword>
<accession>X0T3X6</accession>
<sequence>MGEEKKFKKEVRLEEDGIYIDGTGLVALPGFVDSHTHLPFAGTREEEFVLRLKGYSYQELAKKGLGIQTTVKATRQASMKELLSLSLNRLDSMLLLGTTTAEAKSGYGLNLEDEIKQLEALEELRKRHPVDIIPTFMGAHEIPEEYRSRKNDYIELLIHEILPEVKEKNLAEFFDVFCEEGVFSLDETRKLVRAAKAAGFKIKIHADEFSPLGGAKLAAEEEATSADHLINITEEGIQELARSQTAATLLPAVSFFLMHEKKAPARKLIEEGAIVAIASDFNPGSSMTESMLFVLQLAVFTLKMSIEEAINAATANAAYALAKHEEVGNLEVGKKMDVVLWNVPNYPTLVYHL</sequence>
<dbReference type="InterPro" id="IPR005920">
    <property type="entry name" value="HutI"/>
</dbReference>
<organism evidence="9">
    <name type="scientific">marine sediment metagenome</name>
    <dbReference type="NCBI Taxonomy" id="412755"/>
    <lineage>
        <taxon>unclassified sequences</taxon>
        <taxon>metagenomes</taxon>
        <taxon>ecological metagenomes</taxon>
    </lineage>
</organism>
<dbReference type="AlphaFoldDB" id="X0T3X6"/>
<dbReference type="InterPro" id="IPR006680">
    <property type="entry name" value="Amidohydro-rel"/>
</dbReference>
<keyword evidence="5" id="KW-0369">Histidine metabolism</keyword>
<dbReference type="Pfam" id="PF01979">
    <property type="entry name" value="Amidohydro_1"/>
    <property type="match status" value="1"/>
</dbReference>
<dbReference type="NCBIfam" id="TIGR01224">
    <property type="entry name" value="hutI"/>
    <property type="match status" value="1"/>
</dbReference>
<feature type="non-terminal residue" evidence="9">
    <location>
        <position position="353"/>
    </location>
</feature>
<name>X0T3X6_9ZZZZ</name>
<protein>
    <recommendedName>
        <fullName evidence="2">imidazolonepropionase</fullName>
        <ecNumber evidence="2">3.5.2.7</ecNumber>
    </recommendedName>
</protein>
<reference evidence="9" key="1">
    <citation type="journal article" date="2014" name="Front. Microbiol.">
        <title>High frequency of phylogenetically diverse reductive dehalogenase-homologous genes in deep subseafloor sedimentary metagenomes.</title>
        <authorList>
            <person name="Kawai M."/>
            <person name="Futagami T."/>
            <person name="Toyoda A."/>
            <person name="Takaki Y."/>
            <person name="Nishi S."/>
            <person name="Hori S."/>
            <person name="Arai W."/>
            <person name="Tsubouchi T."/>
            <person name="Morono Y."/>
            <person name="Uchiyama I."/>
            <person name="Ito T."/>
            <person name="Fujiyama A."/>
            <person name="Inagaki F."/>
            <person name="Takami H."/>
        </authorList>
    </citation>
    <scope>NUCLEOTIDE SEQUENCE</scope>
    <source>
        <strain evidence="9">Expedition CK06-06</strain>
    </source>
</reference>
<dbReference type="Gene3D" id="2.30.40.10">
    <property type="entry name" value="Urease, subunit C, domain 1"/>
    <property type="match status" value="1"/>
</dbReference>
<dbReference type="SUPFAM" id="SSF51556">
    <property type="entry name" value="Metallo-dependent hydrolases"/>
    <property type="match status" value="1"/>
</dbReference>
<feature type="domain" description="Amidohydrolase-related" evidence="8">
    <location>
        <begin position="27"/>
        <end position="346"/>
    </location>
</feature>
<evidence type="ECO:0000256" key="5">
    <source>
        <dbReference type="ARBA" id="ARBA00022808"/>
    </source>
</evidence>
<keyword evidence="3" id="KW-0479">Metal-binding</keyword>
<dbReference type="FunFam" id="3.20.20.140:FF:000007">
    <property type="entry name" value="Imidazolonepropionase"/>
    <property type="match status" value="1"/>
</dbReference>
<dbReference type="GO" id="GO:0019556">
    <property type="term" value="P:L-histidine catabolic process to glutamate and formamide"/>
    <property type="evidence" value="ECO:0007669"/>
    <property type="project" value="InterPro"/>
</dbReference>
<evidence type="ECO:0000256" key="6">
    <source>
        <dbReference type="ARBA" id="ARBA00022833"/>
    </source>
</evidence>
<dbReference type="PANTHER" id="PTHR42752:SF1">
    <property type="entry name" value="IMIDAZOLONEPROPIONASE-RELATED"/>
    <property type="match status" value="1"/>
</dbReference>
<dbReference type="EC" id="3.5.2.7" evidence="2"/>
<gene>
    <name evidence="9" type="ORF">S01H1_11770</name>
</gene>
<dbReference type="SUPFAM" id="SSF51338">
    <property type="entry name" value="Composite domain of metallo-dependent hydrolases"/>
    <property type="match status" value="1"/>
</dbReference>
<dbReference type="GO" id="GO:0046872">
    <property type="term" value="F:metal ion binding"/>
    <property type="evidence" value="ECO:0007669"/>
    <property type="project" value="UniProtKB-KW"/>
</dbReference>
<dbReference type="EMBL" id="BARS01006014">
    <property type="protein sequence ID" value="GAF82031.1"/>
    <property type="molecule type" value="Genomic_DNA"/>
</dbReference>
<evidence type="ECO:0000256" key="1">
    <source>
        <dbReference type="ARBA" id="ARBA00005023"/>
    </source>
</evidence>
<dbReference type="InterPro" id="IPR032466">
    <property type="entry name" value="Metal_Hydrolase"/>
</dbReference>